<dbReference type="GO" id="GO:0003700">
    <property type="term" value="F:DNA-binding transcription factor activity"/>
    <property type="evidence" value="ECO:0007669"/>
    <property type="project" value="TreeGrafter"/>
</dbReference>
<dbReference type="InterPro" id="IPR001387">
    <property type="entry name" value="Cro/C1-type_HTH"/>
</dbReference>
<dbReference type="AlphaFoldDB" id="A0A2W4ZQE1"/>
<dbReference type="Gene3D" id="1.10.260.40">
    <property type="entry name" value="lambda repressor-like DNA-binding domains"/>
    <property type="match status" value="1"/>
</dbReference>
<dbReference type="CDD" id="cd00093">
    <property type="entry name" value="HTH_XRE"/>
    <property type="match status" value="1"/>
</dbReference>
<dbReference type="GO" id="GO:0005829">
    <property type="term" value="C:cytosol"/>
    <property type="evidence" value="ECO:0007669"/>
    <property type="project" value="TreeGrafter"/>
</dbReference>
<proteinExistence type="predicted"/>
<feature type="domain" description="HTH cro/C1-type" evidence="2">
    <location>
        <begin position="49"/>
        <end position="103"/>
    </location>
</feature>
<dbReference type="GO" id="GO:0003677">
    <property type="term" value="F:DNA binding"/>
    <property type="evidence" value="ECO:0007669"/>
    <property type="project" value="UniProtKB-KW"/>
</dbReference>
<dbReference type="Proteomes" id="UP000249557">
    <property type="component" value="Unassembled WGS sequence"/>
</dbReference>
<dbReference type="PANTHER" id="PTHR46797">
    <property type="entry name" value="HTH-TYPE TRANSCRIPTIONAL REGULATOR"/>
    <property type="match status" value="1"/>
</dbReference>
<evidence type="ECO:0000259" key="2">
    <source>
        <dbReference type="PROSITE" id="PS50943"/>
    </source>
</evidence>
<dbReference type="PROSITE" id="PS50943">
    <property type="entry name" value="HTH_CROC1"/>
    <property type="match status" value="1"/>
</dbReference>
<keyword evidence="1" id="KW-0238">DNA-binding</keyword>
<gene>
    <name evidence="3" type="ORF">DI626_08240</name>
</gene>
<evidence type="ECO:0000313" key="3">
    <source>
        <dbReference type="EMBL" id="PZO84520.1"/>
    </source>
</evidence>
<dbReference type="SUPFAM" id="SSF47413">
    <property type="entry name" value="lambda repressor-like DNA-binding domains"/>
    <property type="match status" value="1"/>
</dbReference>
<dbReference type="InterPro" id="IPR010982">
    <property type="entry name" value="Lambda_DNA-bd_dom_sf"/>
</dbReference>
<dbReference type="Pfam" id="PF01381">
    <property type="entry name" value="HTH_3"/>
    <property type="match status" value="1"/>
</dbReference>
<dbReference type="PANTHER" id="PTHR46797:SF1">
    <property type="entry name" value="METHYLPHOSPHONATE SYNTHASE"/>
    <property type="match status" value="1"/>
</dbReference>
<dbReference type="EMBL" id="QFNK01000175">
    <property type="protein sequence ID" value="PZO84520.1"/>
    <property type="molecule type" value="Genomic_DNA"/>
</dbReference>
<reference evidence="3 4" key="1">
    <citation type="submission" date="2017-08" db="EMBL/GenBank/DDBJ databases">
        <title>Infants hospitalized years apart are colonized by the same room-sourced microbial strains.</title>
        <authorList>
            <person name="Brooks B."/>
            <person name="Olm M.R."/>
            <person name="Firek B.A."/>
            <person name="Baker R."/>
            <person name="Thomas B.C."/>
            <person name="Morowitz M.J."/>
            <person name="Banfield J.F."/>
        </authorList>
    </citation>
    <scope>NUCLEOTIDE SEQUENCE [LARGE SCALE GENOMIC DNA]</scope>
    <source>
        <strain evidence="3">S2_018_000_R2_104</strain>
    </source>
</reference>
<evidence type="ECO:0000256" key="1">
    <source>
        <dbReference type="ARBA" id="ARBA00023125"/>
    </source>
</evidence>
<protein>
    <submittedName>
        <fullName evidence="3">XRE family transcriptional regulator</fullName>
    </submittedName>
</protein>
<dbReference type="SMART" id="SM00530">
    <property type="entry name" value="HTH_XRE"/>
    <property type="match status" value="1"/>
</dbReference>
<comment type="caution">
    <text evidence="3">The sequence shown here is derived from an EMBL/GenBank/DDBJ whole genome shotgun (WGS) entry which is preliminary data.</text>
</comment>
<evidence type="ECO:0000313" key="4">
    <source>
        <dbReference type="Proteomes" id="UP000249557"/>
    </source>
</evidence>
<name>A0A2W4ZQE1_9BACT</name>
<organism evidence="3 4">
    <name type="scientific">Micavibrio aeruginosavorus</name>
    <dbReference type="NCBI Taxonomy" id="349221"/>
    <lineage>
        <taxon>Bacteria</taxon>
        <taxon>Pseudomonadati</taxon>
        <taxon>Bdellovibrionota</taxon>
        <taxon>Bdellovibrionia</taxon>
        <taxon>Bdellovibrionales</taxon>
        <taxon>Pseudobdellovibrionaceae</taxon>
        <taxon>Micavibrio</taxon>
    </lineage>
</organism>
<accession>A0A2W4ZQE1</accession>
<sequence>MQYDIIHIAGKPHVLVPLHDYTHMKNGAAASDLPENILQKIAVGNENPIKLIRKHRGLTQDDLASAAGISRPYLTEIETGRKEGSIKSLKSIAKALNVSLERLA</sequence>
<dbReference type="InterPro" id="IPR050807">
    <property type="entry name" value="TransReg_Diox_bact_type"/>
</dbReference>